<evidence type="ECO:0000256" key="7">
    <source>
        <dbReference type="ARBA" id="ARBA00023242"/>
    </source>
</evidence>
<dbReference type="Pfam" id="PF10444">
    <property type="entry name" value="Nbl1_Borealin_N"/>
    <property type="match status" value="1"/>
</dbReference>
<protein>
    <recommendedName>
        <fullName evidence="11">Borealin N-terminal domain-containing protein</fullName>
    </recommendedName>
</protein>
<evidence type="ECO:0000259" key="11">
    <source>
        <dbReference type="Pfam" id="PF10444"/>
    </source>
</evidence>
<evidence type="ECO:0000313" key="13">
    <source>
        <dbReference type="Proteomes" id="UP000298030"/>
    </source>
</evidence>
<dbReference type="InterPro" id="IPR018867">
    <property type="entry name" value="Cell_div_borealin"/>
</dbReference>
<dbReference type="GO" id="GO:0051233">
    <property type="term" value="C:spindle midzone"/>
    <property type="evidence" value="ECO:0007669"/>
    <property type="project" value="TreeGrafter"/>
</dbReference>
<feature type="region of interest" description="Disordered" evidence="10">
    <location>
        <begin position="117"/>
        <end position="232"/>
    </location>
</feature>
<dbReference type="GO" id="GO:0051301">
    <property type="term" value="P:cell division"/>
    <property type="evidence" value="ECO:0007669"/>
    <property type="project" value="UniProtKB-KW"/>
</dbReference>
<feature type="compositionally biased region" description="Low complexity" evidence="10">
    <location>
        <begin position="321"/>
        <end position="341"/>
    </location>
</feature>
<sequence length="435" mass="47045">MPAPSASRTYSDEEKRQLLANLDLEVAHRCRQLEALLQDHLENFNIHQEGIVSRMPKQVRGMTMREFGEKYNGDIGLALRGFQKDRLAAAGADANFGEIDKTMRKRKFLENHEAELTATASSDARPLKAAKTIPSPNKPKRPNSSMAGPSTPGARFVRGSSKPPMGIPRPVSRVGGTPSPAKPRLPFDAPSTNPRGPLRPGSPSKQPSTSRVPSASKFNPSLPSNPPKFPLLHDQSTLVRLPRKDENMLSVNGSPIANPYQFGLGWFKGVALAEEDEPAEEDDMDGTKHSSSRTLKRSKSSIVVRRDPSVVASNLHSRAPSQASQFTSTSSQTTASSSHSQDNAFKPNPGPALLFPSFPPPTGTDKTPRPVSRHTGSFSALVAIPTKDGHLLEFDPLQTSPGALDALEGITASAKKQARIEMGRLVQAAVDKWKI</sequence>
<dbReference type="GO" id="GO:0000775">
    <property type="term" value="C:chromosome, centromeric region"/>
    <property type="evidence" value="ECO:0007669"/>
    <property type="project" value="UniProtKB-SubCell"/>
</dbReference>
<evidence type="ECO:0000256" key="5">
    <source>
        <dbReference type="ARBA" id="ARBA00022618"/>
    </source>
</evidence>
<feature type="region of interest" description="Disordered" evidence="10">
    <location>
        <begin position="277"/>
        <end position="374"/>
    </location>
</feature>
<comment type="subcellular location">
    <subcellularLocation>
        <location evidence="2">Chromosome</location>
        <location evidence="2">Centromere</location>
    </subcellularLocation>
    <subcellularLocation>
        <location evidence="1">Nucleus</location>
    </subcellularLocation>
</comment>
<dbReference type="InterPro" id="IPR018851">
    <property type="entry name" value="Borealin_N"/>
</dbReference>
<evidence type="ECO:0000256" key="9">
    <source>
        <dbReference type="ARBA" id="ARBA00023328"/>
    </source>
</evidence>
<keyword evidence="5" id="KW-0132">Cell division</keyword>
<feature type="domain" description="Borealin N-terminal" evidence="11">
    <location>
        <begin position="14"/>
        <end position="70"/>
    </location>
</feature>
<feature type="compositionally biased region" description="Polar residues" evidence="10">
    <location>
        <begin position="311"/>
        <end position="320"/>
    </location>
</feature>
<evidence type="ECO:0000256" key="2">
    <source>
        <dbReference type="ARBA" id="ARBA00004584"/>
    </source>
</evidence>
<accession>A0A4Y7U0H3</accession>
<evidence type="ECO:0000256" key="10">
    <source>
        <dbReference type="SAM" id="MobiDB-lite"/>
    </source>
</evidence>
<dbReference type="PANTHER" id="PTHR16040">
    <property type="entry name" value="AUSTRALIN, ISOFORM A-RELATED"/>
    <property type="match status" value="1"/>
</dbReference>
<evidence type="ECO:0000256" key="8">
    <source>
        <dbReference type="ARBA" id="ARBA00023306"/>
    </source>
</evidence>
<keyword evidence="9" id="KW-0137">Centromere</keyword>
<feature type="compositionally biased region" description="Polar residues" evidence="10">
    <location>
        <begin position="203"/>
        <end position="222"/>
    </location>
</feature>
<keyword evidence="4" id="KW-0158">Chromosome</keyword>
<keyword evidence="6" id="KW-0498">Mitosis</keyword>
<keyword evidence="7" id="KW-0539">Nucleus</keyword>
<dbReference type="OrthoDB" id="2392550at2759"/>
<dbReference type="PANTHER" id="PTHR16040:SF7">
    <property type="entry name" value="AUSTRALIN, ISOFORM A-RELATED"/>
    <property type="match status" value="1"/>
</dbReference>
<dbReference type="STRING" id="71717.A0A4Y7U0H3"/>
<proteinExistence type="inferred from homology"/>
<dbReference type="GO" id="GO:0032133">
    <property type="term" value="C:chromosome passenger complex"/>
    <property type="evidence" value="ECO:0007669"/>
    <property type="project" value="TreeGrafter"/>
</dbReference>
<organism evidence="12 13">
    <name type="scientific">Coprinellus micaceus</name>
    <name type="common">Glistening ink-cap mushroom</name>
    <name type="synonym">Coprinus micaceus</name>
    <dbReference type="NCBI Taxonomy" id="71717"/>
    <lineage>
        <taxon>Eukaryota</taxon>
        <taxon>Fungi</taxon>
        <taxon>Dikarya</taxon>
        <taxon>Basidiomycota</taxon>
        <taxon>Agaricomycotina</taxon>
        <taxon>Agaricomycetes</taxon>
        <taxon>Agaricomycetidae</taxon>
        <taxon>Agaricales</taxon>
        <taxon>Agaricineae</taxon>
        <taxon>Psathyrellaceae</taxon>
        <taxon>Coprinellus</taxon>
    </lineage>
</organism>
<dbReference type="GO" id="GO:0000070">
    <property type="term" value="P:mitotic sister chromatid segregation"/>
    <property type="evidence" value="ECO:0007669"/>
    <property type="project" value="TreeGrafter"/>
</dbReference>
<evidence type="ECO:0000256" key="4">
    <source>
        <dbReference type="ARBA" id="ARBA00022454"/>
    </source>
</evidence>
<evidence type="ECO:0000256" key="3">
    <source>
        <dbReference type="ARBA" id="ARBA00009914"/>
    </source>
</evidence>
<keyword evidence="13" id="KW-1185">Reference proteome</keyword>
<dbReference type="EMBL" id="QPFP01000001">
    <property type="protein sequence ID" value="TEB39764.1"/>
    <property type="molecule type" value="Genomic_DNA"/>
</dbReference>
<dbReference type="GO" id="GO:0005634">
    <property type="term" value="C:nucleus"/>
    <property type="evidence" value="ECO:0007669"/>
    <property type="project" value="UniProtKB-SubCell"/>
</dbReference>
<gene>
    <name evidence="12" type="ORF">FA13DRAFT_1723972</name>
</gene>
<dbReference type="AlphaFoldDB" id="A0A4Y7U0H3"/>
<comment type="similarity">
    <text evidence="3">Belongs to the borealin family.</text>
</comment>
<dbReference type="Proteomes" id="UP000298030">
    <property type="component" value="Unassembled WGS sequence"/>
</dbReference>
<evidence type="ECO:0000313" key="12">
    <source>
        <dbReference type="EMBL" id="TEB39764.1"/>
    </source>
</evidence>
<comment type="caution">
    <text evidence="12">The sequence shown here is derived from an EMBL/GenBank/DDBJ whole genome shotgun (WGS) entry which is preliminary data.</text>
</comment>
<evidence type="ECO:0000256" key="6">
    <source>
        <dbReference type="ARBA" id="ARBA00022776"/>
    </source>
</evidence>
<evidence type="ECO:0000256" key="1">
    <source>
        <dbReference type="ARBA" id="ARBA00004123"/>
    </source>
</evidence>
<keyword evidence="8" id="KW-0131">Cell cycle</keyword>
<reference evidence="12 13" key="1">
    <citation type="journal article" date="2019" name="Nat. Ecol. Evol.">
        <title>Megaphylogeny resolves global patterns of mushroom evolution.</title>
        <authorList>
            <person name="Varga T."/>
            <person name="Krizsan K."/>
            <person name="Foldi C."/>
            <person name="Dima B."/>
            <person name="Sanchez-Garcia M."/>
            <person name="Sanchez-Ramirez S."/>
            <person name="Szollosi G.J."/>
            <person name="Szarkandi J.G."/>
            <person name="Papp V."/>
            <person name="Albert L."/>
            <person name="Andreopoulos W."/>
            <person name="Angelini C."/>
            <person name="Antonin V."/>
            <person name="Barry K.W."/>
            <person name="Bougher N.L."/>
            <person name="Buchanan P."/>
            <person name="Buyck B."/>
            <person name="Bense V."/>
            <person name="Catcheside P."/>
            <person name="Chovatia M."/>
            <person name="Cooper J."/>
            <person name="Damon W."/>
            <person name="Desjardin D."/>
            <person name="Finy P."/>
            <person name="Geml J."/>
            <person name="Haridas S."/>
            <person name="Hughes K."/>
            <person name="Justo A."/>
            <person name="Karasinski D."/>
            <person name="Kautmanova I."/>
            <person name="Kiss B."/>
            <person name="Kocsube S."/>
            <person name="Kotiranta H."/>
            <person name="LaButti K.M."/>
            <person name="Lechner B.E."/>
            <person name="Liimatainen K."/>
            <person name="Lipzen A."/>
            <person name="Lukacs Z."/>
            <person name="Mihaltcheva S."/>
            <person name="Morgado L.N."/>
            <person name="Niskanen T."/>
            <person name="Noordeloos M.E."/>
            <person name="Ohm R.A."/>
            <person name="Ortiz-Santana B."/>
            <person name="Ovrebo C."/>
            <person name="Racz N."/>
            <person name="Riley R."/>
            <person name="Savchenko A."/>
            <person name="Shiryaev A."/>
            <person name="Soop K."/>
            <person name="Spirin V."/>
            <person name="Szebenyi C."/>
            <person name="Tomsovsky M."/>
            <person name="Tulloss R.E."/>
            <person name="Uehling J."/>
            <person name="Grigoriev I.V."/>
            <person name="Vagvolgyi C."/>
            <person name="Papp T."/>
            <person name="Martin F.M."/>
            <person name="Miettinen O."/>
            <person name="Hibbett D.S."/>
            <person name="Nagy L.G."/>
        </authorList>
    </citation>
    <scope>NUCLEOTIDE SEQUENCE [LARGE SCALE GENOMIC DNA]</scope>
    <source>
        <strain evidence="12 13">FP101781</strain>
    </source>
</reference>
<feature type="compositionally biased region" description="Basic residues" evidence="10">
    <location>
        <begin position="290"/>
        <end position="299"/>
    </location>
</feature>
<name>A0A4Y7U0H3_COPMI</name>